<dbReference type="EMBL" id="JQED01000021">
    <property type="protein sequence ID" value="KGJ92139.1"/>
    <property type="molecule type" value="Genomic_DNA"/>
</dbReference>
<comment type="caution">
    <text evidence="1">The sequence shown here is derived from an EMBL/GenBank/DDBJ whole genome shotgun (WGS) entry which is preliminary data.</text>
</comment>
<evidence type="ECO:0000313" key="1">
    <source>
        <dbReference type="EMBL" id="KGJ92139.1"/>
    </source>
</evidence>
<gene>
    <name evidence="1" type="ORF">ND2E_3032</name>
</gene>
<dbReference type="OrthoDB" id="1093631at2"/>
<dbReference type="PATRIC" id="fig|28229.4.peg.2078"/>
<dbReference type="RefSeq" id="WP_033093807.1">
    <property type="nucleotide sequence ID" value="NZ_JQED01000021.1"/>
</dbReference>
<organism evidence="1 2">
    <name type="scientific">Colwellia psychrerythraea</name>
    <name type="common">Vibrio psychroerythus</name>
    <dbReference type="NCBI Taxonomy" id="28229"/>
    <lineage>
        <taxon>Bacteria</taxon>
        <taxon>Pseudomonadati</taxon>
        <taxon>Pseudomonadota</taxon>
        <taxon>Gammaproteobacteria</taxon>
        <taxon>Alteromonadales</taxon>
        <taxon>Colwelliaceae</taxon>
        <taxon>Colwellia</taxon>
    </lineage>
</organism>
<sequence>MTNAIFKIVIPTSILKSTINKALNKNTPSRSDFFYEVRNAFKKNLEDIFSKHGVRINSRDILGKVNYRKAPCQQELGRIIKFTGWDNDIRKELDFFFCARYGHDKSSIDAVNYIDRTPVSLPCLTSLSGVFSIGNIVISLENSDCDIQLTLGDGVYSTGYAYDISKRKKKSYFGLFGIWFEPKLIDAIISNKLSTHKETSDELDEINIGSNYPVIWIDRITGALYTCTCFNPYLDIDDDIIRFLPYGNSEPELTERVKAIKYIDNLCHFCNGGLPKIKYGNSMYYSSFLQYYLPYHKHLSRIKHGCDIYEGSEYRVIENELRVRFGFPKVGERWLSETMLYNIIVTLFPKEEVVHHYRGSELQRLELDIWLPNIKLGIEYQGEQHYKVVEHWGGKEGLKKRKENDKKKKMLCKELGYQLIEFKFSENLTEQLVKKRLSKFITD</sequence>
<dbReference type="AlphaFoldDB" id="A0A099KN28"/>
<reference evidence="1 2" key="1">
    <citation type="submission" date="2014-08" db="EMBL/GenBank/DDBJ databases">
        <title>Genomic and Phenotypic Diversity of Colwellia psychrerythraea strains from Disparate Marine Basins.</title>
        <authorList>
            <person name="Techtmann S.M."/>
            <person name="Stelling S.C."/>
            <person name="Utturkar S.M."/>
            <person name="Alshibli N."/>
            <person name="Harris A."/>
            <person name="Brown S.D."/>
            <person name="Hazen T.C."/>
        </authorList>
    </citation>
    <scope>NUCLEOTIDE SEQUENCE [LARGE SCALE GENOMIC DNA]</scope>
    <source>
        <strain evidence="1 2">ND2E</strain>
    </source>
</reference>
<name>A0A099KN28_COLPS</name>
<evidence type="ECO:0000313" key="2">
    <source>
        <dbReference type="Proteomes" id="UP000029843"/>
    </source>
</evidence>
<protein>
    <submittedName>
        <fullName evidence="1">Uncharacterized protein</fullName>
    </submittedName>
</protein>
<dbReference type="Proteomes" id="UP000029843">
    <property type="component" value="Unassembled WGS sequence"/>
</dbReference>
<proteinExistence type="predicted"/>
<dbReference type="Gene3D" id="3.40.960.10">
    <property type="entry name" value="VSR Endonuclease"/>
    <property type="match status" value="1"/>
</dbReference>
<accession>A0A099KN28</accession>